<dbReference type="PANTHER" id="PTHR14614">
    <property type="entry name" value="HEPATOCELLULAR CARCINOMA-ASSOCIATED ANTIGEN"/>
    <property type="match status" value="1"/>
</dbReference>
<gene>
    <name evidence="1" type="ORF">MYCIT1_LOCUS12953</name>
</gene>
<organism evidence="1 2">
    <name type="scientific">Mycena citricolor</name>
    <dbReference type="NCBI Taxonomy" id="2018698"/>
    <lineage>
        <taxon>Eukaryota</taxon>
        <taxon>Fungi</taxon>
        <taxon>Dikarya</taxon>
        <taxon>Basidiomycota</taxon>
        <taxon>Agaricomycotina</taxon>
        <taxon>Agaricomycetes</taxon>
        <taxon>Agaricomycetidae</taxon>
        <taxon>Agaricales</taxon>
        <taxon>Marasmiineae</taxon>
        <taxon>Mycenaceae</taxon>
        <taxon>Mycena</taxon>
    </lineage>
</organism>
<proteinExistence type="predicted"/>
<dbReference type="EMBL" id="CAVNYO010000145">
    <property type="protein sequence ID" value="CAK5269321.1"/>
    <property type="molecule type" value="Genomic_DNA"/>
</dbReference>
<accession>A0AAD2JZ79</accession>
<dbReference type="PANTHER" id="PTHR14614:SF161">
    <property type="match status" value="1"/>
</dbReference>
<dbReference type="GO" id="GO:0008757">
    <property type="term" value="F:S-adenosylmethionine-dependent methyltransferase activity"/>
    <property type="evidence" value="ECO:0007669"/>
    <property type="project" value="UniProtKB-ARBA"/>
</dbReference>
<dbReference type="Gene3D" id="3.40.50.150">
    <property type="entry name" value="Vaccinia Virus protein VP39"/>
    <property type="match status" value="1"/>
</dbReference>
<dbReference type="Proteomes" id="UP001295794">
    <property type="component" value="Unassembled WGS sequence"/>
</dbReference>
<dbReference type="AlphaFoldDB" id="A0AAD2JZ79"/>
<reference evidence="1" key="1">
    <citation type="submission" date="2023-11" db="EMBL/GenBank/DDBJ databases">
        <authorList>
            <person name="De Vega J J."/>
            <person name="De Vega J J."/>
        </authorList>
    </citation>
    <scope>NUCLEOTIDE SEQUENCE</scope>
</reference>
<evidence type="ECO:0000313" key="2">
    <source>
        <dbReference type="Proteomes" id="UP001295794"/>
    </source>
</evidence>
<sequence>MASANPNLPENLDIHPLVPAIDAEGTEQFDYDQQQRDISQFGIAGRVWGAAYLLIQYLVPIAEVTYEPLFAPSADGIRVVELGSGSGIVANTMSTRLRPDRDIMYSTDLPEVCPLLERNLRPHLQAHGGPILVRPLSWGNAEHASQLLKQLAPSNITHVLCSDLVYFPELLGPLLRSLIHLTSGTRDLGPQVIISYKYAVSRRRQPFGLPSDCGSLSSLCCTGHNLDLNGPGLATRCRILLLSSLQGAAMSRCHGCYPKTTTICYTGCSPEIVRPRAMIHSKLCY</sequence>
<name>A0AAD2JZ79_9AGAR</name>
<keyword evidence="2" id="KW-1185">Reference proteome</keyword>
<dbReference type="GO" id="GO:0005829">
    <property type="term" value="C:cytosol"/>
    <property type="evidence" value="ECO:0007669"/>
    <property type="project" value="TreeGrafter"/>
</dbReference>
<dbReference type="InterPro" id="IPR029063">
    <property type="entry name" value="SAM-dependent_MTases_sf"/>
</dbReference>
<dbReference type="GO" id="GO:0032991">
    <property type="term" value="C:protein-containing complex"/>
    <property type="evidence" value="ECO:0007669"/>
    <property type="project" value="TreeGrafter"/>
</dbReference>
<protein>
    <submittedName>
        <fullName evidence="1">Uncharacterized protein</fullName>
    </submittedName>
</protein>
<dbReference type="Pfam" id="PF10294">
    <property type="entry name" value="Methyltransf_16"/>
    <property type="match status" value="1"/>
</dbReference>
<dbReference type="InterPro" id="IPR019410">
    <property type="entry name" value="Methyltransf_16"/>
</dbReference>
<evidence type="ECO:0000313" key="1">
    <source>
        <dbReference type="EMBL" id="CAK5269321.1"/>
    </source>
</evidence>
<comment type="caution">
    <text evidence="1">The sequence shown here is derived from an EMBL/GenBank/DDBJ whole genome shotgun (WGS) entry which is preliminary data.</text>
</comment>